<dbReference type="PANTHER" id="PTHR41523">
    <property type="entry name" value="TWO-COMPONENT SYSTEM SENSOR PROTEIN"/>
    <property type="match status" value="1"/>
</dbReference>
<dbReference type="EC" id="2.7.13.3" evidence="3"/>
<evidence type="ECO:0000256" key="1">
    <source>
        <dbReference type="ARBA" id="ARBA00000085"/>
    </source>
</evidence>
<evidence type="ECO:0000256" key="8">
    <source>
        <dbReference type="ARBA" id="ARBA00022777"/>
    </source>
</evidence>
<dbReference type="EMBL" id="BAABHV010000006">
    <property type="protein sequence ID" value="GAA5049388.1"/>
    <property type="molecule type" value="Genomic_DNA"/>
</dbReference>
<evidence type="ECO:0000259" key="14">
    <source>
        <dbReference type="SMART" id="SM00911"/>
    </source>
</evidence>
<protein>
    <recommendedName>
        <fullName evidence="3">histidine kinase</fullName>
        <ecNumber evidence="3">2.7.13.3</ecNumber>
    </recommendedName>
</protein>
<evidence type="ECO:0000256" key="5">
    <source>
        <dbReference type="ARBA" id="ARBA00022679"/>
    </source>
</evidence>
<reference evidence="16" key="1">
    <citation type="journal article" date="2019" name="Int. J. Syst. Evol. Microbiol.">
        <title>The Global Catalogue of Microorganisms (GCM) 10K type strain sequencing project: providing services to taxonomists for standard genome sequencing and annotation.</title>
        <authorList>
            <consortium name="The Broad Institute Genomics Platform"/>
            <consortium name="The Broad Institute Genome Sequencing Center for Infectious Disease"/>
            <person name="Wu L."/>
            <person name="Ma J."/>
        </authorList>
    </citation>
    <scope>NUCLEOTIDE SEQUENCE [LARGE SCALE GENOMIC DNA]</scope>
    <source>
        <strain evidence="16">JCM 18014</strain>
    </source>
</reference>
<feature type="transmembrane region" description="Helical" evidence="13">
    <location>
        <begin position="20"/>
        <end position="41"/>
    </location>
</feature>
<evidence type="ECO:0000256" key="10">
    <source>
        <dbReference type="ARBA" id="ARBA00022989"/>
    </source>
</evidence>
<dbReference type="SMART" id="SM00911">
    <property type="entry name" value="HWE_HK"/>
    <property type="match status" value="1"/>
</dbReference>
<evidence type="ECO:0000256" key="12">
    <source>
        <dbReference type="ARBA" id="ARBA00023136"/>
    </source>
</evidence>
<accession>A0ABP9K3Q7</accession>
<dbReference type="PANTHER" id="PTHR41523:SF8">
    <property type="entry name" value="ETHYLENE RESPONSE SENSOR PROTEIN"/>
    <property type="match status" value="1"/>
</dbReference>
<organism evidence="15 16">
    <name type="scientific">Erythrobacter westpacificensis</name>
    <dbReference type="NCBI Taxonomy" id="1055231"/>
    <lineage>
        <taxon>Bacteria</taxon>
        <taxon>Pseudomonadati</taxon>
        <taxon>Pseudomonadota</taxon>
        <taxon>Alphaproteobacteria</taxon>
        <taxon>Sphingomonadales</taxon>
        <taxon>Erythrobacteraceae</taxon>
        <taxon>Erythrobacter/Porphyrobacter group</taxon>
        <taxon>Erythrobacter</taxon>
    </lineage>
</organism>
<dbReference type="InterPro" id="IPR036890">
    <property type="entry name" value="HATPase_C_sf"/>
</dbReference>
<dbReference type="Gene3D" id="1.20.120.620">
    <property type="entry name" value="Backbone structure of the membrane domain of e. Coli histidine kinase receptor kdpd"/>
    <property type="match status" value="1"/>
</dbReference>
<evidence type="ECO:0000256" key="13">
    <source>
        <dbReference type="SAM" id="Phobius"/>
    </source>
</evidence>
<dbReference type="InterPro" id="IPR025201">
    <property type="entry name" value="KdpD_TM"/>
</dbReference>
<dbReference type="InterPro" id="IPR011495">
    <property type="entry name" value="Sig_transdc_His_kin_sub2_dim/P"/>
</dbReference>
<comment type="subcellular location">
    <subcellularLocation>
        <location evidence="2">Membrane</location>
        <topology evidence="2">Multi-pass membrane protein</topology>
    </subcellularLocation>
</comment>
<evidence type="ECO:0000256" key="9">
    <source>
        <dbReference type="ARBA" id="ARBA00022840"/>
    </source>
</evidence>
<dbReference type="Pfam" id="PF13581">
    <property type="entry name" value="HATPase_c_2"/>
    <property type="match status" value="1"/>
</dbReference>
<evidence type="ECO:0000256" key="4">
    <source>
        <dbReference type="ARBA" id="ARBA00022553"/>
    </source>
</evidence>
<evidence type="ECO:0000256" key="2">
    <source>
        <dbReference type="ARBA" id="ARBA00004141"/>
    </source>
</evidence>
<feature type="domain" description="Signal transduction histidine kinase HWE region" evidence="14">
    <location>
        <begin position="144"/>
        <end position="231"/>
    </location>
</feature>
<name>A0ABP9K3Q7_9SPHN</name>
<keyword evidence="5" id="KW-0808">Transferase</keyword>
<keyword evidence="7" id="KW-0547">Nucleotide-binding</keyword>
<evidence type="ECO:0000313" key="15">
    <source>
        <dbReference type="EMBL" id="GAA5049388.1"/>
    </source>
</evidence>
<dbReference type="Proteomes" id="UP001500518">
    <property type="component" value="Unassembled WGS sequence"/>
</dbReference>
<proteinExistence type="predicted"/>
<keyword evidence="4" id="KW-0597">Phosphoprotein</keyword>
<sequence>MHRVANFDVARQFHSKRLGLFMKVMFGLGCALAMVGMRVLLDVWAEASGPFALVYPTVLIATLFGHWQAGITAYAASFLWAWYFALAPIRAWSFENETDASRVVINAAAVLIVLVLAEAFRRAVANAIGERDQEIERRVILQQELEHRTKNNFALAASLLEMQKRREEQPEVSAALETAIARIHSFSSAYSNLALRQGEGAMVTMQDYLVDVVDRVTRGAFMENVRVEVDSGTADYAMPREVAVAIGLFTNEALTNCAKYAFPDGRDGKVTVKFDGSGDKWSLAIEDNGIGTCASTEGSGIGERLFAAFAQQAQAEYRVDAKPGGRALLLASQSLN</sequence>
<keyword evidence="16" id="KW-1185">Reference proteome</keyword>
<keyword evidence="12 13" id="KW-0472">Membrane</keyword>
<evidence type="ECO:0000256" key="7">
    <source>
        <dbReference type="ARBA" id="ARBA00022741"/>
    </source>
</evidence>
<dbReference type="Pfam" id="PF13493">
    <property type="entry name" value="DUF4118"/>
    <property type="match status" value="1"/>
</dbReference>
<evidence type="ECO:0000256" key="6">
    <source>
        <dbReference type="ARBA" id="ARBA00022692"/>
    </source>
</evidence>
<dbReference type="SUPFAM" id="SSF55874">
    <property type="entry name" value="ATPase domain of HSP90 chaperone/DNA topoisomerase II/histidine kinase"/>
    <property type="match status" value="1"/>
</dbReference>
<comment type="catalytic activity">
    <reaction evidence="1">
        <text>ATP + protein L-histidine = ADP + protein N-phospho-L-histidine.</text>
        <dbReference type="EC" id="2.7.13.3"/>
    </reaction>
</comment>
<keyword evidence="9" id="KW-0067">ATP-binding</keyword>
<feature type="transmembrane region" description="Helical" evidence="13">
    <location>
        <begin position="103"/>
        <end position="120"/>
    </location>
</feature>
<evidence type="ECO:0000256" key="3">
    <source>
        <dbReference type="ARBA" id="ARBA00012438"/>
    </source>
</evidence>
<keyword evidence="8" id="KW-0418">Kinase</keyword>
<dbReference type="InterPro" id="IPR011102">
    <property type="entry name" value="Sig_transdc_His_kinase_HWE"/>
</dbReference>
<keyword evidence="10 13" id="KW-1133">Transmembrane helix</keyword>
<keyword evidence="11" id="KW-0902">Two-component regulatory system</keyword>
<evidence type="ECO:0000313" key="16">
    <source>
        <dbReference type="Proteomes" id="UP001500518"/>
    </source>
</evidence>
<dbReference type="Pfam" id="PF07568">
    <property type="entry name" value="HisKA_2"/>
    <property type="match status" value="1"/>
</dbReference>
<gene>
    <name evidence="15" type="ORF">GCM10023208_07580</name>
</gene>
<dbReference type="InterPro" id="IPR038318">
    <property type="entry name" value="KdpD_sf"/>
</dbReference>
<keyword evidence="6 13" id="KW-0812">Transmembrane</keyword>
<evidence type="ECO:0000256" key="11">
    <source>
        <dbReference type="ARBA" id="ARBA00023012"/>
    </source>
</evidence>
<dbReference type="Gene3D" id="3.30.565.10">
    <property type="entry name" value="Histidine kinase-like ATPase, C-terminal domain"/>
    <property type="match status" value="1"/>
</dbReference>
<feature type="transmembrane region" description="Helical" evidence="13">
    <location>
        <begin position="71"/>
        <end position="91"/>
    </location>
</feature>
<dbReference type="InterPro" id="IPR003594">
    <property type="entry name" value="HATPase_dom"/>
</dbReference>
<comment type="caution">
    <text evidence="15">The sequence shown here is derived from an EMBL/GenBank/DDBJ whole genome shotgun (WGS) entry which is preliminary data.</text>
</comment>